<dbReference type="PROSITE" id="PS50234">
    <property type="entry name" value="VWFA"/>
    <property type="match status" value="1"/>
</dbReference>
<comment type="caution">
    <text evidence="2">The sequence shown here is derived from an EMBL/GenBank/DDBJ whole genome shotgun (WGS) entry which is preliminary data.</text>
</comment>
<proteinExistence type="predicted"/>
<dbReference type="Pfam" id="PF00092">
    <property type="entry name" value="VWA"/>
    <property type="match status" value="1"/>
</dbReference>
<name>A0A163Z5R7_9FLAO</name>
<dbReference type="InterPro" id="IPR028274">
    <property type="entry name" value="TerY-C"/>
</dbReference>
<dbReference type="InterPro" id="IPR036465">
    <property type="entry name" value="vWFA_dom_sf"/>
</dbReference>
<protein>
    <recommendedName>
        <fullName evidence="1">VWFA domain-containing protein</fullName>
    </recommendedName>
</protein>
<dbReference type="SMART" id="SM00327">
    <property type="entry name" value="VWA"/>
    <property type="match status" value="1"/>
</dbReference>
<feature type="domain" description="VWFA" evidence="1">
    <location>
        <begin position="5"/>
        <end position="182"/>
    </location>
</feature>
<dbReference type="RefSeq" id="WP_038986804.1">
    <property type="nucleotide sequence ID" value="NZ_JWJO01000031.1"/>
</dbReference>
<dbReference type="InterPro" id="IPR002035">
    <property type="entry name" value="VWF_A"/>
</dbReference>
<accession>A0A163Z5R7</accession>
<dbReference type="SUPFAM" id="SSF53300">
    <property type="entry name" value="vWA-like"/>
    <property type="match status" value="1"/>
</dbReference>
<evidence type="ECO:0000313" key="2">
    <source>
        <dbReference type="EMBL" id="KZE81070.1"/>
    </source>
</evidence>
<reference evidence="2 3" key="1">
    <citation type="submission" date="2016-01" db="EMBL/GenBank/DDBJ databases">
        <title>Whole genome sequencing of Myroides marinus L41.</title>
        <authorList>
            <person name="Hong K.W."/>
        </authorList>
    </citation>
    <scope>NUCLEOTIDE SEQUENCE [LARGE SCALE GENOMIC DNA]</scope>
    <source>
        <strain evidence="2 3">L41</strain>
    </source>
</reference>
<dbReference type="Proteomes" id="UP000076630">
    <property type="component" value="Unassembled WGS sequence"/>
</dbReference>
<organism evidence="2 3">
    <name type="scientific">Myroides marinus</name>
    <dbReference type="NCBI Taxonomy" id="703342"/>
    <lineage>
        <taxon>Bacteria</taxon>
        <taxon>Pseudomonadati</taxon>
        <taxon>Bacteroidota</taxon>
        <taxon>Flavobacteriia</taxon>
        <taxon>Flavobacteriales</taxon>
        <taxon>Flavobacteriaceae</taxon>
        <taxon>Myroides</taxon>
    </lineage>
</organism>
<dbReference type="OrthoDB" id="9806395at2"/>
<gene>
    <name evidence="2" type="ORF">AV926_09470</name>
</gene>
<dbReference type="Pfam" id="PF15616">
    <property type="entry name" value="TerY_C"/>
    <property type="match status" value="1"/>
</dbReference>
<keyword evidence="3" id="KW-1185">Reference proteome</keyword>
<evidence type="ECO:0000313" key="3">
    <source>
        <dbReference type="Proteomes" id="UP000076630"/>
    </source>
</evidence>
<dbReference type="Gene3D" id="3.40.50.410">
    <property type="entry name" value="von Willebrand factor, type A domain"/>
    <property type="match status" value="1"/>
</dbReference>
<dbReference type="AlphaFoldDB" id="A0A163Z5R7"/>
<sequence>MRRLPIYFLIDVSESMVGDPIEQVQEGIATIIKELKTDPYALETVSICIIGFAGKSSIITSLQEVITFYPPKIPIGSGTSLANGLEELMESFDNDLITTTYERKGDWKPVVFLFTDGVPTDSVDVTERVIAKWNDSYRKKASLVAISIGDNTNYNLLGKLTEHVLQFNNTNSESYSTFFNWVTASIKATSVNVNSNVDSIDLGKINSNVVEKIDLTKSHSIADDQFVVLNGKCSKTEKMYLIKFKREFTDSGFWGLQSKNYVAEGAFRIDESSYKEFSTDRDYSLKVSSQELRGNPSCPCCGNNYSVATCVCGGVHCLSGDGYNVCPWCGNEGHYGLSDSDFDINRTLG</sequence>
<evidence type="ECO:0000259" key="1">
    <source>
        <dbReference type="PROSITE" id="PS50234"/>
    </source>
</evidence>
<dbReference type="EMBL" id="LQNU01000054">
    <property type="protein sequence ID" value="KZE81070.1"/>
    <property type="molecule type" value="Genomic_DNA"/>
</dbReference>